<keyword evidence="6" id="KW-0560">Oxidoreductase</keyword>
<dbReference type="Pfam" id="PF00248">
    <property type="entry name" value="Aldo_ket_red"/>
    <property type="match status" value="1"/>
</dbReference>
<comment type="caution">
    <text evidence="8">The sequence shown here is derived from an EMBL/GenBank/DDBJ whole genome shotgun (WGS) entry which is preliminary data.</text>
</comment>
<evidence type="ECO:0000256" key="6">
    <source>
        <dbReference type="ARBA" id="ARBA00023002"/>
    </source>
</evidence>
<dbReference type="InterPro" id="IPR005399">
    <property type="entry name" value="K_chnl_volt-dep_bsu_KCNAB-rel"/>
</dbReference>
<name>A0A0F9AIM8_9ZZZZ</name>
<dbReference type="GO" id="GO:0016491">
    <property type="term" value="F:oxidoreductase activity"/>
    <property type="evidence" value="ECO:0007669"/>
    <property type="project" value="UniProtKB-KW"/>
</dbReference>
<protein>
    <recommendedName>
        <fullName evidence="7">Helicase ATP-binding domain-containing protein</fullName>
    </recommendedName>
</protein>
<dbReference type="InterPro" id="IPR011545">
    <property type="entry name" value="DEAD/DEAH_box_helicase_dom"/>
</dbReference>
<reference evidence="8" key="1">
    <citation type="journal article" date="2015" name="Nature">
        <title>Complex archaea that bridge the gap between prokaryotes and eukaryotes.</title>
        <authorList>
            <person name="Spang A."/>
            <person name="Saw J.H."/>
            <person name="Jorgensen S.L."/>
            <person name="Zaremba-Niedzwiedzka K."/>
            <person name="Martijn J."/>
            <person name="Lind A.E."/>
            <person name="van Eijk R."/>
            <person name="Schleper C."/>
            <person name="Guy L."/>
            <person name="Ettema T.J."/>
        </authorList>
    </citation>
    <scope>NUCLEOTIDE SEQUENCE</scope>
</reference>
<feature type="non-terminal residue" evidence="8">
    <location>
        <position position="182"/>
    </location>
</feature>
<dbReference type="PANTHER" id="PTHR43150:SF2">
    <property type="entry name" value="HYPERKINETIC, ISOFORM M"/>
    <property type="match status" value="1"/>
</dbReference>
<dbReference type="GO" id="GO:0016787">
    <property type="term" value="F:hydrolase activity"/>
    <property type="evidence" value="ECO:0007669"/>
    <property type="project" value="UniProtKB-KW"/>
</dbReference>
<dbReference type="EMBL" id="LAZR01045735">
    <property type="protein sequence ID" value="KKK98165.1"/>
    <property type="molecule type" value="Genomic_DNA"/>
</dbReference>
<feature type="domain" description="Helicase ATP-binding" evidence="7">
    <location>
        <begin position="6"/>
        <end position="182"/>
    </location>
</feature>
<evidence type="ECO:0000313" key="8">
    <source>
        <dbReference type="EMBL" id="KKK98165.1"/>
    </source>
</evidence>
<dbReference type="GO" id="GO:0005524">
    <property type="term" value="F:ATP binding"/>
    <property type="evidence" value="ECO:0007669"/>
    <property type="project" value="UniProtKB-KW"/>
</dbReference>
<keyword evidence="3" id="KW-0378">Hydrolase</keyword>
<dbReference type="InterPro" id="IPR023210">
    <property type="entry name" value="NADP_OxRdtase_dom"/>
</dbReference>
<dbReference type="SUPFAM" id="SSF52540">
    <property type="entry name" value="P-loop containing nucleoside triphosphate hydrolases"/>
    <property type="match status" value="1"/>
</dbReference>
<evidence type="ECO:0000256" key="4">
    <source>
        <dbReference type="ARBA" id="ARBA00022840"/>
    </source>
</evidence>
<gene>
    <name evidence="8" type="ORF">LCGC14_2645470</name>
</gene>
<evidence type="ECO:0000256" key="1">
    <source>
        <dbReference type="ARBA" id="ARBA00006515"/>
    </source>
</evidence>
<comment type="similarity">
    <text evidence="1">Belongs to the shaker potassium channel beta subunit family.</text>
</comment>
<evidence type="ECO:0000256" key="3">
    <source>
        <dbReference type="ARBA" id="ARBA00022801"/>
    </source>
</evidence>
<dbReference type="PANTHER" id="PTHR43150">
    <property type="entry name" value="HYPERKINETIC, ISOFORM M"/>
    <property type="match status" value="1"/>
</dbReference>
<organism evidence="8">
    <name type="scientific">marine sediment metagenome</name>
    <dbReference type="NCBI Taxonomy" id="412755"/>
    <lineage>
        <taxon>unclassified sequences</taxon>
        <taxon>metagenomes</taxon>
        <taxon>ecological metagenomes</taxon>
    </lineage>
</organism>
<dbReference type="Gene3D" id="3.40.50.300">
    <property type="entry name" value="P-loop containing nucleotide triphosphate hydrolases"/>
    <property type="match status" value="1"/>
</dbReference>
<dbReference type="PROSITE" id="PS51193">
    <property type="entry name" value="HELICASE_ATP_BIND_2"/>
    <property type="match status" value="1"/>
</dbReference>
<dbReference type="GO" id="GO:0003676">
    <property type="term" value="F:nucleic acid binding"/>
    <property type="evidence" value="ECO:0007669"/>
    <property type="project" value="InterPro"/>
</dbReference>
<evidence type="ECO:0000256" key="2">
    <source>
        <dbReference type="ARBA" id="ARBA00022741"/>
    </source>
</evidence>
<dbReference type="InterPro" id="IPR036812">
    <property type="entry name" value="NAD(P)_OxRdtase_dom_sf"/>
</dbReference>
<evidence type="ECO:0000256" key="5">
    <source>
        <dbReference type="ARBA" id="ARBA00022857"/>
    </source>
</evidence>
<dbReference type="InterPro" id="IPR027417">
    <property type="entry name" value="P-loop_NTPase"/>
</dbReference>
<keyword evidence="5" id="KW-0521">NADP</keyword>
<evidence type="ECO:0000259" key="7">
    <source>
        <dbReference type="PROSITE" id="PS51193"/>
    </source>
</evidence>
<accession>A0A0F9AIM8</accession>
<dbReference type="Pfam" id="PF00270">
    <property type="entry name" value="DEAD"/>
    <property type="match status" value="1"/>
</dbReference>
<dbReference type="InterPro" id="IPR014013">
    <property type="entry name" value="Helic_SF1/SF2_ATP-bd_DinG/Rad3"/>
</dbReference>
<sequence length="182" mass="20374">MIKKSTYLEFFPYPTFRLEQENIIEKIELFAREGKNIILVAPNGTGKTIIALSAIIPVAIDKKLKVIYLCRTHAQSDRVIRELQMINKSFPENSRHATYMKLADRELNEGVLVKLRKLAEIAKDNDMTLAQLSLSWALSRPQISSLITGASKASQVTENAAAGDIVLSRDVVTEIEAIMDND</sequence>
<dbReference type="AlphaFoldDB" id="A0A0F9AIM8"/>
<dbReference type="SUPFAM" id="SSF51430">
    <property type="entry name" value="NAD(P)-linked oxidoreductase"/>
    <property type="match status" value="1"/>
</dbReference>
<proteinExistence type="inferred from homology"/>
<keyword evidence="4" id="KW-0067">ATP-binding</keyword>
<keyword evidence="2" id="KW-0547">Nucleotide-binding</keyword>